<dbReference type="SMART" id="SM00408">
    <property type="entry name" value="IGc2"/>
    <property type="match status" value="1"/>
</dbReference>
<dbReference type="InterPro" id="IPR013098">
    <property type="entry name" value="Ig_I-set"/>
</dbReference>
<dbReference type="EMBL" id="CAXKWB010002045">
    <property type="protein sequence ID" value="CAL4066076.1"/>
    <property type="molecule type" value="Genomic_DNA"/>
</dbReference>
<gene>
    <name evidence="3" type="ORF">MNOR_LOCUS5323</name>
</gene>
<dbReference type="Pfam" id="PF07679">
    <property type="entry name" value="I-set"/>
    <property type="match status" value="1"/>
</dbReference>
<evidence type="ECO:0000256" key="1">
    <source>
        <dbReference type="SAM" id="SignalP"/>
    </source>
</evidence>
<dbReference type="SUPFAM" id="SSF48726">
    <property type="entry name" value="Immunoglobulin"/>
    <property type="match status" value="1"/>
</dbReference>
<evidence type="ECO:0000313" key="4">
    <source>
        <dbReference type="Proteomes" id="UP001497623"/>
    </source>
</evidence>
<organism evidence="3 4">
    <name type="scientific">Meganyctiphanes norvegica</name>
    <name type="common">Northern krill</name>
    <name type="synonym">Thysanopoda norvegica</name>
    <dbReference type="NCBI Taxonomy" id="48144"/>
    <lineage>
        <taxon>Eukaryota</taxon>
        <taxon>Metazoa</taxon>
        <taxon>Ecdysozoa</taxon>
        <taxon>Arthropoda</taxon>
        <taxon>Crustacea</taxon>
        <taxon>Multicrustacea</taxon>
        <taxon>Malacostraca</taxon>
        <taxon>Eumalacostraca</taxon>
        <taxon>Eucarida</taxon>
        <taxon>Euphausiacea</taxon>
        <taxon>Euphausiidae</taxon>
        <taxon>Meganyctiphanes</taxon>
    </lineage>
</organism>
<dbReference type="PROSITE" id="PS51257">
    <property type="entry name" value="PROKAR_LIPOPROTEIN"/>
    <property type="match status" value="1"/>
</dbReference>
<name>A0AAV2Q009_MEGNR</name>
<dbReference type="InterPro" id="IPR013783">
    <property type="entry name" value="Ig-like_fold"/>
</dbReference>
<feature type="chain" id="PRO_5043920778" description="Ig-like domain-containing protein" evidence="1">
    <location>
        <begin position="27"/>
        <end position="164"/>
    </location>
</feature>
<dbReference type="CDD" id="cd00096">
    <property type="entry name" value="Ig"/>
    <property type="match status" value="1"/>
</dbReference>
<dbReference type="InterPro" id="IPR036179">
    <property type="entry name" value="Ig-like_dom_sf"/>
</dbReference>
<accession>A0AAV2Q009</accession>
<dbReference type="InterPro" id="IPR007110">
    <property type="entry name" value="Ig-like_dom"/>
</dbReference>
<comment type="caution">
    <text evidence="3">The sequence shown here is derived from an EMBL/GenBank/DDBJ whole genome shotgun (WGS) entry which is preliminary data.</text>
</comment>
<dbReference type="Proteomes" id="UP001497623">
    <property type="component" value="Unassembled WGS sequence"/>
</dbReference>
<sequence>MMPSSWRETVLIAYVILLVIACVADGKNRKGHLIGRYKGRKYFKPITGKYPTDEAYRYYTNPKGAKIIKSSHFHYQYVLGHKIVFLCVARGIPIPQITWFKDGVELYAHRYMQLHEWRRHNRLKSKMEIDPATQAEAGIYECHANNKFAVDRRAFRATYSAEFP</sequence>
<dbReference type="AlphaFoldDB" id="A0AAV2Q009"/>
<protein>
    <recommendedName>
        <fullName evidence="2">Ig-like domain-containing protein</fullName>
    </recommendedName>
</protein>
<dbReference type="PROSITE" id="PS50835">
    <property type="entry name" value="IG_LIKE"/>
    <property type="match status" value="1"/>
</dbReference>
<proteinExistence type="predicted"/>
<dbReference type="InterPro" id="IPR003598">
    <property type="entry name" value="Ig_sub2"/>
</dbReference>
<dbReference type="Gene3D" id="2.60.40.10">
    <property type="entry name" value="Immunoglobulins"/>
    <property type="match status" value="1"/>
</dbReference>
<feature type="signal peptide" evidence="1">
    <location>
        <begin position="1"/>
        <end position="26"/>
    </location>
</feature>
<evidence type="ECO:0000259" key="2">
    <source>
        <dbReference type="PROSITE" id="PS50835"/>
    </source>
</evidence>
<reference evidence="3 4" key="1">
    <citation type="submission" date="2024-05" db="EMBL/GenBank/DDBJ databases">
        <authorList>
            <person name="Wallberg A."/>
        </authorList>
    </citation>
    <scope>NUCLEOTIDE SEQUENCE [LARGE SCALE GENOMIC DNA]</scope>
</reference>
<evidence type="ECO:0000313" key="3">
    <source>
        <dbReference type="EMBL" id="CAL4066076.1"/>
    </source>
</evidence>
<keyword evidence="4" id="KW-1185">Reference proteome</keyword>
<keyword evidence="1" id="KW-0732">Signal</keyword>
<feature type="domain" description="Ig-like" evidence="2">
    <location>
        <begin position="62"/>
        <end position="160"/>
    </location>
</feature>